<feature type="region of interest" description="Disordered" evidence="1">
    <location>
        <begin position="87"/>
        <end position="106"/>
    </location>
</feature>
<evidence type="ECO:0000313" key="3">
    <source>
        <dbReference type="EMBL" id="KOB68331.1"/>
    </source>
</evidence>
<gene>
    <name evidence="3" type="ORF">OBRU01_18796</name>
</gene>
<dbReference type="AlphaFoldDB" id="A0A0L7KZ34"/>
<feature type="compositionally biased region" description="Polar residues" evidence="1">
    <location>
        <begin position="87"/>
        <end position="99"/>
    </location>
</feature>
<evidence type="ECO:0000313" key="4">
    <source>
        <dbReference type="Proteomes" id="UP000037510"/>
    </source>
</evidence>
<organism evidence="3 4">
    <name type="scientific">Operophtera brumata</name>
    <name type="common">Winter moth</name>
    <name type="synonym">Phalaena brumata</name>
    <dbReference type="NCBI Taxonomy" id="104452"/>
    <lineage>
        <taxon>Eukaryota</taxon>
        <taxon>Metazoa</taxon>
        <taxon>Ecdysozoa</taxon>
        <taxon>Arthropoda</taxon>
        <taxon>Hexapoda</taxon>
        <taxon>Insecta</taxon>
        <taxon>Pterygota</taxon>
        <taxon>Neoptera</taxon>
        <taxon>Endopterygota</taxon>
        <taxon>Lepidoptera</taxon>
        <taxon>Glossata</taxon>
        <taxon>Ditrysia</taxon>
        <taxon>Geometroidea</taxon>
        <taxon>Geometridae</taxon>
        <taxon>Larentiinae</taxon>
        <taxon>Operophtera</taxon>
    </lineage>
</organism>
<dbReference type="PANTHER" id="PTHR12654">
    <property type="entry name" value="BILE ACID BETA-GLUCOSIDASE-RELATED"/>
    <property type="match status" value="1"/>
</dbReference>
<feature type="domain" description="Glycosyl-hydrolase family 116 catalytic region" evidence="2">
    <location>
        <begin position="12"/>
        <end position="76"/>
    </location>
</feature>
<reference evidence="3 4" key="1">
    <citation type="journal article" date="2015" name="Genome Biol. Evol.">
        <title>The genome of winter moth (Operophtera brumata) provides a genomic perspective on sexual dimorphism and phenology.</title>
        <authorList>
            <person name="Derks M.F."/>
            <person name="Smit S."/>
            <person name="Salis L."/>
            <person name="Schijlen E."/>
            <person name="Bossers A."/>
            <person name="Mateman C."/>
            <person name="Pijl A.S."/>
            <person name="de Ridder D."/>
            <person name="Groenen M.A."/>
            <person name="Visser M.E."/>
            <person name="Megens H.J."/>
        </authorList>
    </citation>
    <scope>NUCLEOTIDE SEQUENCE [LARGE SCALE GENOMIC DNA]</scope>
    <source>
        <strain evidence="3">WM2013NL</strain>
        <tissue evidence="3">Head and thorax</tissue>
    </source>
</reference>
<evidence type="ECO:0000259" key="2">
    <source>
        <dbReference type="Pfam" id="PF04685"/>
    </source>
</evidence>
<dbReference type="PANTHER" id="PTHR12654:SF0">
    <property type="entry name" value="NON-LYSOSOMAL GLUCOSYLCERAMIDASE"/>
    <property type="match status" value="1"/>
</dbReference>
<dbReference type="Pfam" id="PF04685">
    <property type="entry name" value="DUF608"/>
    <property type="match status" value="1"/>
</dbReference>
<dbReference type="EMBL" id="JTDY01004287">
    <property type="protein sequence ID" value="KOB68331.1"/>
    <property type="molecule type" value="Genomic_DNA"/>
</dbReference>
<evidence type="ECO:0000256" key="1">
    <source>
        <dbReference type="SAM" id="MobiDB-lite"/>
    </source>
</evidence>
<comment type="caution">
    <text evidence="3">The sequence shown here is derived from an EMBL/GenBank/DDBJ whole genome shotgun (WGS) entry which is preliminary data.</text>
</comment>
<dbReference type="InterPro" id="IPR006775">
    <property type="entry name" value="GH116_catalytic"/>
</dbReference>
<sequence length="106" mass="11766">MKVRDGRQPHGDRTALQSEEMWTGVTYGLAATMIYEGGMYETMVNMGLSFETPEALYENGNHRSVAYMRPLAVWGMYQAILSTPPSSARTSQLAKTNGQVHHAVDL</sequence>
<accession>A0A0L7KZ34</accession>
<dbReference type="GO" id="GO:0008422">
    <property type="term" value="F:beta-glucosidase activity"/>
    <property type="evidence" value="ECO:0007669"/>
    <property type="project" value="TreeGrafter"/>
</dbReference>
<protein>
    <submittedName>
        <fullName evidence="3">Bile acid beta-glucosidase</fullName>
    </submittedName>
</protein>
<dbReference type="InterPro" id="IPR052566">
    <property type="entry name" value="Non-lysos_glucosylceramidase"/>
</dbReference>
<dbReference type="Proteomes" id="UP000037510">
    <property type="component" value="Unassembled WGS sequence"/>
</dbReference>
<name>A0A0L7KZ34_OPEBR</name>
<dbReference type="STRING" id="104452.A0A0L7KZ34"/>
<keyword evidence="4" id="KW-1185">Reference proteome</keyword>
<proteinExistence type="predicted"/>